<dbReference type="InterPro" id="IPR029005">
    <property type="entry name" value="LIM-bd/SEUSS"/>
</dbReference>
<proteinExistence type="predicted"/>
<dbReference type="EMBL" id="MCFE01000636">
    <property type="protein sequence ID" value="ORX83648.1"/>
    <property type="molecule type" value="Genomic_DNA"/>
</dbReference>
<gene>
    <name evidence="2" type="ORF">K493DRAFT_361021</name>
</gene>
<feature type="region of interest" description="Disordered" evidence="1">
    <location>
        <begin position="264"/>
        <end position="377"/>
    </location>
</feature>
<organism evidence="2 3">
    <name type="scientific">Basidiobolus meristosporus CBS 931.73</name>
    <dbReference type="NCBI Taxonomy" id="1314790"/>
    <lineage>
        <taxon>Eukaryota</taxon>
        <taxon>Fungi</taxon>
        <taxon>Fungi incertae sedis</taxon>
        <taxon>Zoopagomycota</taxon>
        <taxon>Entomophthoromycotina</taxon>
        <taxon>Basidiobolomycetes</taxon>
        <taxon>Basidiobolales</taxon>
        <taxon>Basidiobolaceae</taxon>
        <taxon>Basidiobolus</taxon>
    </lineage>
</organism>
<sequence length="377" mass="41744">MGPPTTQPAPLTSGAAIYKLVQYGEYLAPRPDMDKLDIEQWRKFVNDFYVENGCMKYTIRNIQFKDTRTFELSTALLPRYYVINFESDMTGINLLMSNPREFVLLNGSHIVECSNASFIYHYYNGVQVTANGMMRVTFTPQLKIEQLEFQTSQHDEFIPRHLLQTLGNEQDNKGNVMNGGGINLPKTPVNEYGVPPKTMRCLEISEVICHMRELISFSLQSNSGPIQSLQKYAEIARSMRQGSTPVQSPVPSHAIPKQMMEGMSSISASSGPHKQPMPSSNHNVNSGAPNTRYEPSPSPSPGLVSPRVNPAPSPVLGKNRATFAVDLDPHRKKRANSQQGSPKAKKAKTPAGVNSKRKSSTSATTTLDLADKEKQAD</sequence>
<accession>A0A1Y1XD21</accession>
<evidence type="ECO:0008006" key="4">
    <source>
        <dbReference type="Google" id="ProtNLM"/>
    </source>
</evidence>
<dbReference type="Proteomes" id="UP000193498">
    <property type="component" value="Unassembled WGS sequence"/>
</dbReference>
<comment type="caution">
    <text evidence="2">The sequence shown here is derived from an EMBL/GenBank/DDBJ whole genome shotgun (WGS) entry which is preliminary data.</text>
</comment>
<dbReference type="InParanoid" id="A0A1Y1XD21"/>
<reference evidence="2 3" key="1">
    <citation type="submission" date="2016-07" db="EMBL/GenBank/DDBJ databases">
        <title>Pervasive Adenine N6-methylation of Active Genes in Fungi.</title>
        <authorList>
            <consortium name="DOE Joint Genome Institute"/>
            <person name="Mondo S.J."/>
            <person name="Dannebaum R.O."/>
            <person name="Kuo R.C."/>
            <person name="Labutti K."/>
            <person name="Haridas S."/>
            <person name="Kuo A."/>
            <person name="Salamov A."/>
            <person name="Ahrendt S.R."/>
            <person name="Lipzen A."/>
            <person name="Sullivan W."/>
            <person name="Andreopoulos W.B."/>
            <person name="Clum A."/>
            <person name="Lindquist E."/>
            <person name="Daum C."/>
            <person name="Ramamoorthy G.K."/>
            <person name="Gryganskyi A."/>
            <person name="Culley D."/>
            <person name="Magnuson J.K."/>
            <person name="James T.Y."/>
            <person name="O'Malley M.A."/>
            <person name="Stajich J.E."/>
            <person name="Spatafora J.W."/>
            <person name="Visel A."/>
            <person name="Grigoriev I.V."/>
        </authorList>
    </citation>
    <scope>NUCLEOTIDE SEQUENCE [LARGE SCALE GENOMIC DNA]</scope>
    <source>
        <strain evidence="2 3">CBS 931.73</strain>
    </source>
</reference>
<dbReference type="PANTHER" id="PTHR10378">
    <property type="entry name" value="LIM DOMAIN-BINDING PROTEIN"/>
    <property type="match status" value="1"/>
</dbReference>
<evidence type="ECO:0000313" key="2">
    <source>
        <dbReference type="EMBL" id="ORX83648.1"/>
    </source>
</evidence>
<evidence type="ECO:0000256" key="1">
    <source>
        <dbReference type="SAM" id="MobiDB-lite"/>
    </source>
</evidence>
<evidence type="ECO:0000313" key="3">
    <source>
        <dbReference type="Proteomes" id="UP000193498"/>
    </source>
</evidence>
<protein>
    <recommendedName>
        <fullName evidence="4">LIM-domain binding protein</fullName>
    </recommendedName>
</protein>
<dbReference type="STRING" id="1314790.A0A1Y1XD21"/>
<dbReference type="OrthoDB" id="774557at2759"/>
<keyword evidence="3" id="KW-1185">Reference proteome</keyword>
<feature type="compositionally biased region" description="Polar residues" evidence="1">
    <location>
        <begin position="264"/>
        <end position="289"/>
    </location>
</feature>
<name>A0A1Y1XD21_9FUNG</name>
<dbReference type="Pfam" id="PF01803">
    <property type="entry name" value="LIM_bind"/>
    <property type="match status" value="1"/>
</dbReference>
<dbReference type="AlphaFoldDB" id="A0A1Y1XD21"/>